<feature type="transmembrane region" description="Helical" evidence="11">
    <location>
        <begin position="1599"/>
        <end position="1626"/>
    </location>
</feature>
<dbReference type="InterPro" id="IPR002859">
    <property type="entry name" value="PKD/REJ-like"/>
</dbReference>
<evidence type="ECO:0000313" key="16">
    <source>
        <dbReference type="Proteomes" id="UP000275408"/>
    </source>
</evidence>
<feature type="region of interest" description="Disordered" evidence="10">
    <location>
        <begin position="887"/>
        <end position="924"/>
    </location>
</feature>
<feature type="transmembrane region" description="Helical" evidence="11">
    <location>
        <begin position="2017"/>
        <end position="2035"/>
    </location>
</feature>
<comment type="caution">
    <text evidence="15">The sequence shown here is derived from an EMBL/GenBank/DDBJ whole genome shotgun (WGS) entry which is preliminary data.</text>
</comment>
<sequence>MPALEIFTLYLLNLFLLSHGSEKTTKAYDVSDGCLHPLGISDGRIKDNQFTAPSAFDNDFTTFGAHRARLNTTGYRSAPENAGESWLKVDLGHTVVVTAIATQGYGNPEVKEWVTAYILLYSQGSDYVNFKDTNGETQFFVGNNDSNTIRLNRMILPVKANGVTLMPMGFKDNVGLRLELYGCKSDYYLVALLMLSKTPYTVDSLASRMIDGNDLAQMFGDVEDQVRDLLSHTPGFLSVQALRFSPRESPRKGEGTMITAEVKIECLRAGQSHIIAQLKEEIDYVELQYTADQTKLLANISLNLSTTLEGATEILPGHSYRIHAILSSSESNSTMAMYTQLNFEWELSTVDENTGQFSPFVSLVDNAANITVTPDLPVGFTYVRVSAKPKAIIGAISYTFGFIRILPQLRAFVSGPNTAFKGGGPIELSVVTTGVLGTSFGIEAPNLEYIWSCRERNETTSNATFGAGYGSRFFNYTSAKGCFAYDPGISHSTNTQSVLINPDFMVAKRAYVFQVLVTQGKRSVVISHTIFVDTNLSFAIRCVANCEEKVSIRKRFALEAHCSGMSCPFLRHHQWSLFVKSNKSSNESWRAMGNLANISLTSLTGPSLIIEKGDALYQKSALLSNQTYKLLMVAWLDDGNYAENSYVFHTNVPPYSQSDNTGCFVDPTSGEAITTKFHVECANWTDSDLPLTYQFAYKTQFGVVAFHTGWQPNVTTELPMGDKLTNYSLDLRLEILDSLGDYSVVYLAVQVTPPKYSNLMESQGQLDNLFASGDIDRAMQMAFALLSAAGDSDGAQSYKSSLIDKMENIKVGSVEQATMVVGVLAMATDNDDGISGDSQEKALNLLGSTVDFLSSQMSNGSMDTELVQSLGTSLFSGIGNVLGAASGEAGAESDDAEGEDEEDTDSDKGQVDSDEMKEKSKQRAQNALNLVSQVGDSLLSTKAVGEKPTVFKTKSMGVVLDRQRSSDMGGKKLGEGSNGVALPSADSLFGNNGPDAVDSQMLAFKDNPFTWDMSAKTVKSSVIDFKLKSKGGDALNISGLQEPVELFIPIASQEGPSDKDNSSAESLFFKPSNGTSNLRYHRFLVSSHEVQVTIQIKPEKGRQVDVFVNYRTKPTPHRNVFNTTIPNWSSCTNYSGKSSDMLNCSSDPYTFTFSSLISGHTGPHFLGIRYIKRDGEAQSNITSKRKRRSCGLIHGRMKRSCVEVKDPPTTPPPTPMIIVPKYDSSTDVNYSLSISVSGCLYWSETKEKWTGVGCKVGPKSNSKQLHCLCTHLSAFGGDFFVAPNPIDFDKVFAAFGSLAETGNFVVLSTVCALLGLYVIGLILARREDKRDELRVIANVCINENQGDNQYLISIQTGMWRANGTTANVGLAIHGSDGNTGDITLTDSQSEKIFFSRGSINNFTLSLPEALGSLEKIRIWHDNSGDNPSWFLTQVLIVNMSTGEKAHFVANRWIAVEKEDGKLNLELTVSGKNEISGFKNLFYSRTATSLGDKHLWLSIFTRPPHNPFTRAQRLACCISILFAAMVTNAMFYNFGTPPGDAVQIGPLKVSLTQIKIGIQSSIVAIPVNVLVVTIFRQLKAKETGNDEDDGAKRRGCLPHWFVYVAWFICTMATLTSAAFIVFYSLMWGAETSNEWLVSVMVSFFQDAIVMQPLKVLLVASILSVLVKKPPEQEKIMGAEVQRNAAGEVITPNKSELERARKFRSSLVQISRKVVEFTLFGIFILLMMVVCYGNRGVERFMVTQSMDNLFQTFAIKVKDTPTFWEWSKKFLVPNLYEVDWYNGRSFEYKEGFLSNRAAYLVGMPRMRQLRIKTGKNCTIAKKEPSLARQFVRCVPFYTSETESVSQFNRPGWIPVKNATAFYTEYELENQCPKPWRYLKSDDLQVRPFGGQMATFVGGGYVADLGYNSRTALKVIRVLEEDNWIDDLTMAVFIEFTIFEPSSSLFSTIKLLFERFPTGGSSVRVSIKTLSLYASSNPDSRSLFQVCQLLLMIILIVFLFAEIGKLRREKCSYFKQVWNWLELLQIASTICSLVFFFIKESQTSKYVKKLQENPFQTSSPDKIEFMSDMETYVLSFVIFIMTIKFLRLIKFNSHVCQVLGTMQKAANNVLSFMIVFVTILLAYTQVGFLVFSSDVDAYRSFYSCLRAMLLLLFGGEMRLDELRSTSRFIAPLFIFGYLFSMAMVLLNMFLAILNESYYEVKNMDDGETFADAELGAFVADYMKDKYHRVKDDTLELIEETINGIIGFIRGDRKQSEDEAPLQSRPEESQSEEAKLASLDSMDDIGGDDDRNGGEADHLVKTGSRENLSDVMCESVSLSDLKEAILQIGREMRQSVTSLTSAVSNSSLYEKTPKKAVHWLDEEGESLNCDNRTSSYFFSLGSYLEDIWQKEEERRKRTKKSRPKGHRHLGYKRRHRPTRQEIYMTKNVQ</sequence>
<dbReference type="InterPro" id="IPR003915">
    <property type="entry name" value="PKD_2"/>
</dbReference>
<feature type="compositionally biased region" description="Basic and acidic residues" evidence="10">
    <location>
        <begin position="2261"/>
        <end position="2271"/>
    </location>
</feature>
<dbReference type="SMART" id="SM00308">
    <property type="entry name" value="LH2"/>
    <property type="match status" value="1"/>
</dbReference>
<dbReference type="InterPro" id="IPR000203">
    <property type="entry name" value="GPS"/>
</dbReference>
<dbReference type="PANTHER" id="PTHR10877">
    <property type="entry name" value="POLYCYSTIN FAMILY MEMBER"/>
    <property type="match status" value="1"/>
</dbReference>
<dbReference type="GO" id="GO:0005262">
    <property type="term" value="F:calcium channel activity"/>
    <property type="evidence" value="ECO:0007669"/>
    <property type="project" value="TreeGrafter"/>
</dbReference>
<dbReference type="Gene3D" id="2.60.120.260">
    <property type="entry name" value="Galactose-binding domain-like"/>
    <property type="match status" value="1"/>
</dbReference>
<feature type="transmembrane region" description="Helical" evidence="11">
    <location>
        <begin position="1979"/>
        <end position="1997"/>
    </location>
</feature>
<evidence type="ECO:0000256" key="7">
    <source>
        <dbReference type="ARBA" id="ARBA00023180"/>
    </source>
</evidence>
<dbReference type="OrthoDB" id="5975530at2759"/>
<feature type="compositionally biased region" description="Basic and acidic residues" evidence="10">
    <location>
        <begin position="906"/>
        <end position="921"/>
    </location>
</feature>
<dbReference type="Pfam" id="PF20519">
    <property type="entry name" value="Polycystin_dom"/>
    <property type="match status" value="1"/>
</dbReference>
<feature type="chain" id="PRO_5018304158" description="Polycystic kidney disease protein 1-like 2" evidence="12">
    <location>
        <begin position="21"/>
        <end position="2425"/>
    </location>
</feature>
<reference evidence="15 16" key="1">
    <citation type="journal article" date="2018" name="Sci. Rep.">
        <title>Comparative analysis of the Pocillopora damicornis genome highlights role of immune system in coral evolution.</title>
        <authorList>
            <person name="Cunning R."/>
            <person name="Bay R.A."/>
            <person name="Gillette P."/>
            <person name="Baker A.C."/>
            <person name="Traylor-Knowles N."/>
        </authorList>
    </citation>
    <scope>NUCLEOTIDE SEQUENCE [LARGE SCALE GENOMIC DNA]</scope>
    <source>
        <strain evidence="15">RSMAS</strain>
        <tissue evidence="15">Whole animal</tissue>
    </source>
</reference>
<protein>
    <recommendedName>
        <fullName evidence="17">Polycystic kidney disease protein 1-like 2</fullName>
    </recommendedName>
</protein>
<keyword evidence="16" id="KW-1185">Reference proteome</keyword>
<feature type="disulfide bond" evidence="8">
    <location>
        <begin position="1815"/>
        <end position="1831"/>
    </location>
</feature>
<dbReference type="PANTHER" id="PTHR10877:SF150">
    <property type="entry name" value="REJ DOMAIN-CONTAINING PROTEIN"/>
    <property type="match status" value="1"/>
</dbReference>
<dbReference type="PROSITE" id="PS01286">
    <property type="entry name" value="FA58C_2"/>
    <property type="match status" value="1"/>
</dbReference>
<evidence type="ECO:0000256" key="12">
    <source>
        <dbReference type="SAM" id="SignalP"/>
    </source>
</evidence>
<evidence type="ECO:0000256" key="8">
    <source>
        <dbReference type="PIRSR" id="PIRSR603915-2"/>
    </source>
</evidence>
<dbReference type="CDD" id="cd00057">
    <property type="entry name" value="FA58C"/>
    <property type="match status" value="1"/>
</dbReference>
<feature type="domain" description="F5/8 type C" evidence="13">
    <location>
        <begin position="34"/>
        <end position="183"/>
    </location>
</feature>
<feature type="signal peptide" evidence="12">
    <location>
        <begin position="1"/>
        <end position="20"/>
    </location>
</feature>
<dbReference type="Proteomes" id="UP000275408">
    <property type="component" value="Unassembled WGS sequence"/>
</dbReference>
<feature type="compositionally biased region" description="Acidic residues" evidence="10">
    <location>
        <begin position="891"/>
        <end position="905"/>
    </location>
</feature>
<organism evidence="15 16">
    <name type="scientific">Pocillopora damicornis</name>
    <name type="common">Cauliflower coral</name>
    <name type="synonym">Millepora damicornis</name>
    <dbReference type="NCBI Taxonomy" id="46731"/>
    <lineage>
        <taxon>Eukaryota</taxon>
        <taxon>Metazoa</taxon>
        <taxon>Cnidaria</taxon>
        <taxon>Anthozoa</taxon>
        <taxon>Hexacorallia</taxon>
        <taxon>Scleractinia</taxon>
        <taxon>Astrocoeniina</taxon>
        <taxon>Pocilloporidae</taxon>
        <taxon>Pocillopora</taxon>
    </lineage>
</organism>
<accession>A0A3M6TH51</accession>
<feature type="region of interest" description="Disordered" evidence="10">
    <location>
        <begin position="2249"/>
        <end position="2299"/>
    </location>
</feature>
<dbReference type="InterPro" id="IPR046791">
    <property type="entry name" value="Polycystin_dom"/>
</dbReference>
<dbReference type="InterPro" id="IPR046338">
    <property type="entry name" value="GAIN_dom_sf"/>
</dbReference>
<feature type="compositionally biased region" description="Basic residues" evidence="10">
    <location>
        <begin position="2392"/>
        <end position="2413"/>
    </location>
</feature>
<feature type="transmembrane region" description="Helical" evidence="11">
    <location>
        <begin position="2165"/>
        <end position="2190"/>
    </location>
</feature>
<comment type="similarity">
    <text evidence="2">Belongs to the polycystin family.</text>
</comment>
<dbReference type="Pfam" id="PF01477">
    <property type="entry name" value="PLAT"/>
    <property type="match status" value="1"/>
</dbReference>
<evidence type="ECO:0000259" key="13">
    <source>
        <dbReference type="PROSITE" id="PS50022"/>
    </source>
</evidence>
<dbReference type="Pfam" id="PF02010">
    <property type="entry name" value="REJ"/>
    <property type="match status" value="1"/>
</dbReference>
<evidence type="ECO:0000259" key="14">
    <source>
        <dbReference type="PROSITE" id="PS50095"/>
    </source>
</evidence>
<keyword evidence="5 11" id="KW-1133">Transmembrane helix</keyword>
<keyword evidence="4 12" id="KW-0732">Signal</keyword>
<evidence type="ECO:0000256" key="10">
    <source>
        <dbReference type="SAM" id="MobiDB-lite"/>
    </source>
</evidence>
<feature type="transmembrane region" description="Helical" evidence="11">
    <location>
        <begin position="1304"/>
        <end position="1324"/>
    </location>
</feature>
<dbReference type="GO" id="GO:0005509">
    <property type="term" value="F:calcium ion binding"/>
    <property type="evidence" value="ECO:0007669"/>
    <property type="project" value="InterPro"/>
</dbReference>
<gene>
    <name evidence="15" type="ORF">pdam_00015957</name>
</gene>
<dbReference type="InterPro" id="IPR008979">
    <property type="entry name" value="Galactose-bd-like_sf"/>
</dbReference>
<evidence type="ECO:0000256" key="11">
    <source>
        <dbReference type="SAM" id="Phobius"/>
    </source>
</evidence>
<dbReference type="Pfam" id="PF08016">
    <property type="entry name" value="PKD_channel"/>
    <property type="match status" value="1"/>
</dbReference>
<keyword evidence="6 11" id="KW-0472">Membrane</keyword>
<dbReference type="EMBL" id="RCHS01003581">
    <property type="protein sequence ID" value="RMX40727.1"/>
    <property type="molecule type" value="Genomic_DNA"/>
</dbReference>
<feature type="compositionally biased region" description="Basic and acidic residues" evidence="10">
    <location>
        <begin position="2284"/>
        <end position="2299"/>
    </location>
</feature>
<dbReference type="PRINTS" id="PR01433">
    <property type="entry name" value="POLYCYSTIN2"/>
</dbReference>
<evidence type="ECO:0000313" key="15">
    <source>
        <dbReference type="EMBL" id="RMX40727.1"/>
    </source>
</evidence>
<proteinExistence type="inferred from homology"/>
<evidence type="ECO:0000256" key="3">
    <source>
        <dbReference type="ARBA" id="ARBA00022692"/>
    </source>
</evidence>
<feature type="transmembrane region" description="Helical" evidence="11">
    <location>
        <begin position="1513"/>
        <end position="1533"/>
    </location>
</feature>
<feature type="transmembrane region" description="Helical" evidence="11">
    <location>
        <begin position="2068"/>
        <end position="2086"/>
    </location>
</feature>
<evidence type="ECO:0000256" key="6">
    <source>
        <dbReference type="ARBA" id="ARBA00023136"/>
    </source>
</evidence>
<dbReference type="SUPFAM" id="SSF49723">
    <property type="entry name" value="Lipase/lipooxygenase domain (PLAT/LH2 domain)"/>
    <property type="match status" value="1"/>
</dbReference>
<feature type="transmembrane region" description="Helical" evidence="11">
    <location>
        <begin position="1712"/>
        <end position="1733"/>
    </location>
</feature>
<keyword evidence="3 11" id="KW-0812">Transmembrane</keyword>
<feature type="transmembrane region" description="Helical" evidence="11">
    <location>
        <begin position="1553"/>
        <end position="1574"/>
    </location>
</feature>
<dbReference type="SUPFAM" id="SSF49785">
    <property type="entry name" value="Galactose-binding domain-like"/>
    <property type="match status" value="1"/>
</dbReference>
<dbReference type="Gene3D" id="2.60.60.20">
    <property type="entry name" value="PLAT/LH2 domain"/>
    <property type="match status" value="1"/>
</dbReference>
<keyword evidence="7" id="KW-0325">Glycoprotein</keyword>
<evidence type="ECO:0000256" key="5">
    <source>
        <dbReference type="ARBA" id="ARBA00022989"/>
    </source>
</evidence>
<evidence type="ECO:0000256" key="2">
    <source>
        <dbReference type="ARBA" id="ARBA00007200"/>
    </source>
</evidence>
<dbReference type="SMART" id="SM00231">
    <property type="entry name" value="FA58C"/>
    <property type="match status" value="1"/>
</dbReference>
<dbReference type="GO" id="GO:0016020">
    <property type="term" value="C:membrane"/>
    <property type="evidence" value="ECO:0007669"/>
    <property type="project" value="UniProtKB-SubCell"/>
</dbReference>
<dbReference type="PROSITE" id="PS50022">
    <property type="entry name" value="FA58C_3"/>
    <property type="match status" value="1"/>
</dbReference>
<dbReference type="SMART" id="SM00303">
    <property type="entry name" value="GPS"/>
    <property type="match status" value="1"/>
</dbReference>
<evidence type="ECO:0000256" key="1">
    <source>
        <dbReference type="ARBA" id="ARBA00004141"/>
    </source>
</evidence>
<comment type="caution">
    <text evidence="9">Lacks conserved residue(s) required for the propagation of feature annotation.</text>
</comment>
<name>A0A3M6TH51_POCDA</name>
<dbReference type="InterPro" id="IPR013122">
    <property type="entry name" value="PKD1_2_channel"/>
</dbReference>
<dbReference type="Gene3D" id="2.60.220.50">
    <property type="match status" value="1"/>
</dbReference>
<dbReference type="PROSITE" id="PS50095">
    <property type="entry name" value="PLAT"/>
    <property type="match status" value="1"/>
</dbReference>
<evidence type="ECO:0008006" key="17">
    <source>
        <dbReference type="Google" id="ProtNLM"/>
    </source>
</evidence>
<feature type="domain" description="PLAT" evidence="14">
    <location>
        <begin position="1348"/>
        <end position="1467"/>
    </location>
</feature>
<feature type="transmembrane region" description="Helical" evidence="11">
    <location>
        <begin position="1646"/>
        <end position="1665"/>
    </location>
</feature>
<feature type="region of interest" description="Disordered" evidence="10">
    <location>
        <begin position="2388"/>
        <end position="2425"/>
    </location>
</feature>
<dbReference type="Gene3D" id="1.10.287.70">
    <property type="match status" value="1"/>
</dbReference>
<dbReference type="Pfam" id="PF01825">
    <property type="entry name" value="GPS"/>
    <property type="match status" value="1"/>
</dbReference>
<evidence type="ECO:0000256" key="4">
    <source>
        <dbReference type="ARBA" id="ARBA00022729"/>
    </source>
</evidence>
<dbReference type="GO" id="GO:0050982">
    <property type="term" value="P:detection of mechanical stimulus"/>
    <property type="evidence" value="ECO:0007669"/>
    <property type="project" value="TreeGrafter"/>
</dbReference>
<comment type="subcellular location">
    <subcellularLocation>
        <location evidence="1">Membrane</location>
        <topology evidence="1">Multi-pass membrane protein</topology>
    </subcellularLocation>
</comment>
<dbReference type="InterPro" id="IPR051223">
    <property type="entry name" value="Polycystin"/>
</dbReference>
<dbReference type="Pfam" id="PF00754">
    <property type="entry name" value="F5_F8_type_C"/>
    <property type="match status" value="1"/>
</dbReference>
<feature type="transmembrane region" description="Helical" evidence="11">
    <location>
        <begin position="2106"/>
        <end position="2128"/>
    </location>
</feature>
<dbReference type="InterPro" id="IPR001024">
    <property type="entry name" value="PLAT/LH2_dom"/>
</dbReference>
<evidence type="ECO:0000256" key="9">
    <source>
        <dbReference type="PROSITE-ProRule" id="PRU00152"/>
    </source>
</evidence>
<dbReference type="InterPro" id="IPR000421">
    <property type="entry name" value="FA58C"/>
</dbReference>
<dbReference type="InterPro" id="IPR036392">
    <property type="entry name" value="PLAT/LH2_dom_sf"/>
</dbReference>